<feature type="region of interest" description="Disordered" evidence="3">
    <location>
        <begin position="118"/>
        <end position="138"/>
    </location>
</feature>
<evidence type="ECO:0000256" key="2">
    <source>
        <dbReference type="ARBA" id="ARBA00022840"/>
    </source>
</evidence>
<feature type="region of interest" description="Disordered" evidence="3">
    <location>
        <begin position="1926"/>
        <end position="1955"/>
    </location>
</feature>
<protein>
    <recommendedName>
        <fullName evidence="6">Guanylate cyclase domain-containing protein</fullName>
    </recommendedName>
</protein>
<feature type="compositionally biased region" description="Low complexity" evidence="3">
    <location>
        <begin position="1836"/>
        <end position="1845"/>
    </location>
</feature>
<feature type="compositionally biased region" description="Gly residues" evidence="3">
    <location>
        <begin position="1825"/>
        <end position="1835"/>
    </location>
</feature>
<feature type="compositionally biased region" description="Low complexity" evidence="3">
    <location>
        <begin position="246"/>
        <end position="260"/>
    </location>
</feature>
<feature type="region of interest" description="Disordered" evidence="3">
    <location>
        <begin position="1807"/>
        <end position="1852"/>
    </location>
</feature>
<reference evidence="4" key="1">
    <citation type="journal article" date="2020" name="Fungal Divers.">
        <title>Resolving the Mortierellaceae phylogeny through synthesis of multi-gene phylogenetics and phylogenomics.</title>
        <authorList>
            <person name="Vandepol N."/>
            <person name="Liber J."/>
            <person name="Desiro A."/>
            <person name="Na H."/>
            <person name="Kennedy M."/>
            <person name="Barry K."/>
            <person name="Grigoriev I.V."/>
            <person name="Miller A.N."/>
            <person name="O'Donnell K."/>
            <person name="Stajich J.E."/>
            <person name="Bonito G."/>
        </authorList>
    </citation>
    <scope>NUCLEOTIDE SEQUENCE</scope>
    <source>
        <strain evidence="4">BC1065</strain>
    </source>
</reference>
<dbReference type="Gene3D" id="3.30.70.1230">
    <property type="entry name" value="Nucleotide cyclase"/>
    <property type="match status" value="2"/>
</dbReference>
<keyword evidence="2" id="KW-0067">ATP-binding</keyword>
<dbReference type="InterPro" id="IPR027417">
    <property type="entry name" value="P-loop_NTPase"/>
</dbReference>
<evidence type="ECO:0000256" key="3">
    <source>
        <dbReference type="SAM" id="MobiDB-lite"/>
    </source>
</evidence>
<dbReference type="EMBL" id="JAAAJB010000001">
    <property type="protein sequence ID" value="KAG0270681.1"/>
    <property type="molecule type" value="Genomic_DNA"/>
</dbReference>
<feature type="compositionally biased region" description="Low complexity" evidence="3">
    <location>
        <begin position="178"/>
        <end position="189"/>
    </location>
</feature>
<feature type="compositionally biased region" description="Pro residues" evidence="3">
    <location>
        <begin position="1893"/>
        <end position="1905"/>
    </location>
</feature>
<feature type="compositionally biased region" description="Gly residues" evidence="3">
    <location>
        <begin position="210"/>
        <end position="227"/>
    </location>
</feature>
<evidence type="ECO:0000256" key="1">
    <source>
        <dbReference type="ARBA" id="ARBA00022741"/>
    </source>
</evidence>
<evidence type="ECO:0008006" key="6">
    <source>
        <dbReference type="Google" id="ProtNLM"/>
    </source>
</evidence>
<dbReference type="PANTHER" id="PTHR16305">
    <property type="entry name" value="TESTICULAR SOLUBLE ADENYLYL CYCLASE"/>
    <property type="match status" value="1"/>
</dbReference>
<dbReference type="PANTHER" id="PTHR16305:SF28">
    <property type="entry name" value="GUANYLATE CYCLASE DOMAIN-CONTAINING PROTEIN"/>
    <property type="match status" value="1"/>
</dbReference>
<dbReference type="Proteomes" id="UP000807716">
    <property type="component" value="Unassembled WGS sequence"/>
</dbReference>
<evidence type="ECO:0000313" key="4">
    <source>
        <dbReference type="EMBL" id="KAG0270681.1"/>
    </source>
</evidence>
<dbReference type="InterPro" id="IPR029787">
    <property type="entry name" value="Nucleotide_cyclase"/>
</dbReference>
<dbReference type="GO" id="GO:0004016">
    <property type="term" value="F:adenylate cyclase activity"/>
    <property type="evidence" value="ECO:0007669"/>
    <property type="project" value="TreeGrafter"/>
</dbReference>
<evidence type="ECO:0000313" key="5">
    <source>
        <dbReference type="Proteomes" id="UP000807716"/>
    </source>
</evidence>
<feature type="compositionally biased region" description="Polar residues" evidence="3">
    <location>
        <begin position="192"/>
        <end position="203"/>
    </location>
</feature>
<dbReference type="GO" id="GO:0005524">
    <property type="term" value="F:ATP binding"/>
    <property type="evidence" value="ECO:0007669"/>
    <property type="project" value="UniProtKB-KW"/>
</dbReference>
<feature type="compositionally biased region" description="Polar residues" evidence="3">
    <location>
        <begin position="283"/>
        <end position="294"/>
    </location>
</feature>
<dbReference type="OrthoDB" id="194468at2759"/>
<dbReference type="SUPFAM" id="SSF55073">
    <property type="entry name" value="Nucleotide cyclase"/>
    <property type="match status" value="2"/>
</dbReference>
<name>A0A9P6UCF3_9FUNG</name>
<organism evidence="4 5">
    <name type="scientific">Actinomortierella ambigua</name>
    <dbReference type="NCBI Taxonomy" id="1343610"/>
    <lineage>
        <taxon>Eukaryota</taxon>
        <taxon>Fungi</taxon>
        <taxon>Fungi incertae sedis</taxon>
        <taxon>Mucoromycota</taxon>
        <taxon>Mortierellomycotina</taxon>
        <taxon>Mortierellomycetes</taxon>
        <taxon>Mortierellales</taxon>
        <taxon>Mortierellaceae</taxon>
        <taxon>Actinomortierella</taxon>
    </lineage>
</organism>
<comment type="caution">
    <text evidence="4">The sequence shown here is derived from an EMBL/GenBank/DDBJ whole genome shotgun (WGS) entry which is preliminary data.</text>
</comment>
<dbReference type="GO" id="GO:0005737">
    <property type="term" value="C:cytoplasm"/>
    <property type="evidence" value="ECO:0007669"/>
    <property type="project" value="TreeGrafter"/>
</dbReference>
<feature type="region of interest" description="Disordered" evidence="3">
    <location>
        <begin position="178"/>
        <end position="295"/>
    </location>
</feature>
<accession>A0A9P6UCF3</accession>
<feature type="region of interest" description="Disordered" evidence="3">
    <location>
        <begin position="1877"/>
        <end position="1905"/>
    </location>
</feature>
<feature type="compositionally biased region" description="Low complexity" evidence="3">
    <location>
        <begin position="1883"/>
        <end position="1892"/>
    </location>
</feature>
<dbReference type="SUPFAM" id="SSF52540">
    <property type="entry name" value="P-loop containing nucleoside triphosphate hydrolases"/>
    <property type="match status" value="1"/>
</dbReference>
<proteinExistence type="predicted"/>
<sequence length="1955" mass="212784">MTSIASSKGAVGAEMLSSQIGAYFDQAIRIIEYHGGDVIKFLGDALLVVFQAVPDPDHINGNASPSLSDDESTVASELRVKKITVRKAVQCGLELLSRLSNYRMYLSEREYSRKLSVTDNNNNISAPEGSSGTKNSGETIGAVNGGGFSSGTYPPGGPLIAAATAAIAAGTAAGIAAGAGGSSSDQAAAHVNGSSHGPSNIIQDNSNGSASGGLLGAAAEGGGGGGSAHLDDGSGESGYLQVPAKSSSSSRRPSVGQSSVAPGTPKLSPTLNSLQRKREDSLSSHGSRPASTTSHHNRATALFNHAKNKLLGTGNYSDRHNVVVAETPEDSHELQLHMAMMAGEINNIIIGDLGADDGLNNLLLQTTGRLEYAICGEQMSAIDEALAMARAGELTITRSAMRYISPDYFPEAACESRRNVMILRNLHMNNDHYPLLRKIRNDKLFATSVESNPHYYKYINKSAIHRLMLYPDSNFPAQFRNATILFVSLGNVKPWTSSGLDICQRTMSVVHEVTSEYEGFIQQFAVDDKGATLLCAFGLPYPRSHEREALFAAKSAWVIRRRLLEAEIKDFKISLATGIIFTSMIGNEFRRDPAIVGDTIVIAVRILKFDYATESVVCDDATKVACSSDHDGLCEFEDMGEEFVKGKAFPIRIWKLVHFGAKKQVRRARDFMVDETVGYEPERERVAQFIKKWDAAPDHHTIVVTGPRGSGKSMFYQQICRVSDQSHYSICSAAGAEVEKNTWYYLCKFLLLGLFDIMRKPSIPYSSQVKDLGITFGNEDTGQMSATTTATSISTSASAFAGDDEPMTPISSAVATPSMSPNLSFSAGPNFLASVPHVVAPNQDLSLSPLTSYTPYGPEPSKRSSAYVSKLQNLISVTLHKAGESEHLVPRLHNIVSAIFADNAAQVMTDDDDVLLKDFIVKILNYADQFVRVVTMFEDVQWCDHKSLGVLQAMHDRCPNVLLVIFSRPLRDYCGNILQEITDHPMHLEIILDGLKPREIEAVLLRAFKNHGVTKISPDVIRLVQEKTKGNPKFVKSMANMLKDFCHVNIVDGELLTTGQEVSQSTTTYKAMEEMLVKQDRKKMILMQYDRVPPKFQQFLNIASCIGEISETFSLAEIAAVHSLEQMLGTPQPGQSFPTIISDLDTYRFLGLATDQQANCQFADSGVLNTIYTFSSPSTAKDIYESIPYEERVQNHRTLAHFYEQWLKPMNQQDLLPRITHHYLKTDCTQEKIEYLQDLAAFDLKSNMLQDATQSLTDLIYILTYDKGAHELISEEDLAHIYGMMGESLSKRMRLVEAEPALLDSMHRYGVRWPRTARQWAWELVREKAKFRFHYRGGATPGLSPTGQALRSKLDPQTQQTLERIIRVLGCLQNIYFWRTEPDAAMLSTLLTLNYCRKLGRPTPEQTVSLGRYALLSFLLGDKRSYREFIVKARMLDKVCDVSTEGMLPVMQAYVSYCEGDQEHAHQLLVEAINDSKTFGVVSNLATFYRSVTFKCSLRMWEGCFGHPDDVGLLRALSAVAIANGDTEGEALFAIPTLANLLIQDRLRDAESWIALIERYILPNSRQMNLVVIYGMLAYYYAKIAHFSKSRIYCKLMAEQVQNLGVGAHPFPAMGCTFTIMAKYEMLEHGCLVIIAANESDPTAKTDEVLKPVMQYLEHDPMLCISLPFYHLAEALRFFISHGDNKEGLQRLLRGWDKVNDLTVGVHFVRAYYLTKLCRHSEKADCEEYYSEAFHLFEAMGVDPAVWLSNPNSNWNPCRLAVENDPAKFVMGAGAAPQNTNIILPSSASVCAKTGGAGGGGCNNSGSNSVGGHARHASTSSTVGGSRGPSTGAGTGTSTSASSSSIGGGIGNGGGGSSTCSVVGLSRGQIPNLGKLSASLLTGSSPHGSGQLSPPPPPDLPPLPPNFADLVSMGFGSATMAAAAAAASVSTGSPSLDATPPNVGTPDGADVVGSS</sequence>
<keyword evidence="5" id="KW-1185">Reference proteome</keyword>
<keyword evidence="1" id="KW-0547">Nucleotide-binding</keyword>
<gene>
    <name evidence="4" type="ORF">DFQ27_000031</name>
</gene>